<comment type="pathway">
    <text evidence="3 11">Protein modification; protein glycosylation.</text>
</comment>
<evidence type="ECO:0000256" key="4">
    <source>
        <dbReference type="ARBA" id="ARBA00008905"/>
    </source>
</evidence>
<dbReference type="PANTHER" id="PTHR21049:SF0">
    <property type="entry name" value="DOLICHYL-DIPHOSPHOOLIGOSACCHARIDE--PROTEIN GLYCOSYLTRANSFERASE SUBUNIT 1"/>
    <property type="match status" value="1"/>
</dbReference>
<accession>A0A915KHW5</accession>
<name>A0A915KHW5_ROMCU</name>
<evidence type="ECO:0000256" key="8">
    <source>
        <dbReference type="ARBA" id="ARBA00022824"/>
    </source>
</evidence>
<sequence>NIGSGSKILRISGPVLGPKYREYRVRVQQNNRILDPLKAMHSSIVIGYLSFSLLLYVVIADDVKSIIVTNVDRELDISTQIVRETLRYEIENTDKIALNYFVQPLDTGKKSRLSFISASFGQNSRSQETPEITKLSTSGKFDTFYRIKFSEPLGVGNQYVNSLYPVKRQTTAVKLSSGSVESYTKLQPVKQEGNKLIYGPYENTEASKIVSASKINELVIHYENNSPFLTVTNLNRLIEISHWGNIAVEETLDIAHSGAILKGSFSRFDFQRDPRGNDKQPCVKSFKTILPASAKDVYYRDEIGNISTSSLRQKSESTELEIRPRFPLFGGWKTNYYIGYNVPSYEYLFSSGNRFALKMRFIDHIFKNYVVDDMTIKIILPEGARDIEFKAPYSVRRLPDEVHYTYLDFSGRPVIVAQKQNLDENHIKDFEKDMMMESPKTKTSPSMPESKPETVVSKKGGKKL</sequence>
<keyword evidence="9" id="KW-1133">Transmembrane helix</keyword>
<evidence type="ECO:0000256" key="2">
    <source>
        <dbReference type="ARBA" id="ARBA00004115"/>
    </source>
</evidence>
<keyword evidence="10" id="KW-0472">Membrane</keyword>
<keyword evidence="7" id="KW-0732">Signal</keyword>
<dbReference type="OMA" id="RIHEGFQ"/>
<dbReference type="Proteomes" id="UP000887565">
    <property type="component" value="Unplaced"/>
</dbReference>
<keyword evidence="6" id="KW-0812">Transmembrane</keyword>
<dbReference type="WBParaSite" id="nRc.2.0.1.t37975-RA">
    <property type="protein sequence ID" value="nRc.2.0.1.t37975-RA"/>
    <property type="gene ID" value="nRc.2.0.1.g37975"/>
</dbReference>
<feature type="region of interest" description="Disordered" evidence="12">
    <location>
        <begin position="433"/>
        <end position="464"/>
    </location>
</feature>
<comment type="subcellular location">
    <subcellularLocation>
        <location evidence="2 11">Endoplasmic reticulum membrane</location>
        <topology evidence="2 11">Single-pass type I membrane protein</topology>
    </subcellularLocation>
</comment>
<evidence type="ECO:0000313" key="13">
    <source>
        <dbReference type="Proteomes" id="UP000887565"/>
    </source>
</evidence>
<evidence type="ECO:0000256" key="9">
    <source>
        <dbReference type="ARBA" id="ARBA00022989"/>
    </source>
</evidence>
<evidence type="ECO:0000256" key="5">
    <source>
        <dbReference type="ARBA" id="ARBA00017611"/>
    </source>
</evidence>
<comment type="subunit">
    <text evidence="11">Component of the oligosaccharyltransferase (OST) complex.</text>
</comment>
<dbReference type="InterPro" id="IPR007676">
    <property type="entry name" value="Ribophorin_I"/>
</dbReference>
<evidence type="ECO:0000256" key="1">
    <source>
        <dbReference type="ARBA" id="ARBA00002791"/>
    </source>
</evidence>
<evidence type="ECO:0000256" key="6">
    <source>
        <dbReference type="ARBA" id="ARBA00022692"/>
    </source>
</evidence>
<keyword evidence="13" id="KW-1185">Reference proteome</keyword>
<evidence type="ECO:0000256" key="10">
    <source>
        <dbReference type="ARBA" id="ARBA00023136"/>
    </source>
</evidence>
<dbReference type="Pfam" id="PF04597">
    <property type="entry name" value="Ribophorin_I"/>
    <property type="match status" value="1"/>
</dbReference>
<keyword evidence="8 11" id="KW-0256">Endoplasmic reticulum</keyword>
<evidence type="ECO:0000256" key="7">
    <source>
        <dbReference type="ARBA" id="ARBA00022729"/>
    </source>
</evidence>
<comment type="similarity">
    <text evidence="4 11">Belongs to the OST1 family.</text>
</comment>
<protein>
    <recommendedName>
        <fullName evidence="5 11">Dolichyl-diphosphooligosaccharide--protein glycosyltransferase subunit 1</fullName>
    </recommendedName>
</protein>
<organism evidence="13 14">
    <name type="scientific">Romanomermis culicivorax</name>
    <name type="common">Nematode worm</name>
    <dbReference type="NCBI Taxonomy" id="13658"/>
    <lineage>
        <taxon>Eukaryota</taxon>
        <taxon>Metazoa</taxon>
        <taxon>Ecdysozoa</taxon>
        <taxon>Nematoda</taxon>
        <taxon>Enoplea</taxon>
        <taxon>Dorylaimia</taxon>
        <taxon>Mermithida</taxon>
        <taxon>Mermithoidea</taxon>
        <taxon>Mermithidae</taxon>
        <taxon>Romanomermis</taxon>
    </lineage>
</organism>
<reference evidence="14" key="1">
    <citation type="submission" date="2022-11" db="UniProtKB">
        <authorList>
            <consortium name="WormBaseParasite"/>
        </authorList>
    </citation>
    <scope>IDENTIFICATION</scope>
</reference>
<evidence type="ECO:0000256" key="12">
    <source>
        <dbReference type="SAM" id="MobiDB-lite"/>
    </source>
</evidence>
<evidence type="ECO:0000313" key="14">
    <source>
        <dbReference type="WBParaSite" id="nRc.2.0.1.t37975-RA"/>
    </source>
</evidence>
<comment type="function">
    <text evidence="1 11">Subunit of the oligosaccharyl transferase (OST) complex that catalyzes the initial transfer of a defined glycan (Glc(3)Man(9)GlcNAc(2) in eukaryotes) from the lipid carrier dolichol-pyrophosphate to an asparagine residue within an Asn-X-Ser/Thr consensus motif in nascent polypeptide chains, the first step in protein N-glycosylation. N-glycosylation occurs cotranslationally and the complex associates with the Sec61 complex at the channel-forming translocon complex that mediates protein translocation across the endoplasmic reticulum (ER). All subunits are required for a maximal enzyme activity.</text>
</comment>
<evidence type="ECO:0000256" key="11">
    <source>
        <dbReference type="RuleBase" id="RU361143"/>
    </source>
</evidence>
<evidence type="ECO:0000256" key="3">
    <source>
        <dbReference type="ARBA" id="ARBA00004922"/>
    </source>
</evidence>
<dbReference type="GO" id="GO:0008250">
    <property type="term" value="C:oligosaccharyltransferase complex"/>
    <property type="evidence" value="ECO:0007669"/>
    <property type="project" value="UniProtKB-UniRule"/>
</dbReference>
<dbReference type="PANTHER" id="PTHR21049">
    <property type="entry name" value="RIBOPHORIN I"/>
    <property type="match status" value="1"/>
</dbReference>
<dbReference type="GO" id="GO:0018279">
    <property type="term" value="P:protein N-linked glycosylation via asparagine"/>
    <property type="evidence" value="ECO:0007669"/>
    <property type="project" value="TreeGrafter"/>
</dbReference>
<dbReference type="AlphaFoldDB" id="A0A915KHW5"/>
<proteinExistence type="inferred from homology"/>